<keyword evidence="3" id="KW-1185">Reference proteome</keyword>
<evidence type="ECO:0000313" key="3">
    <source>
        <dbReference type="Proteomes" id="UP000501452"/>
    </source>
</evidence>
<feature type="domain" description="DUF5615" evidence="1">
    <location>
        <begin position="1"/>
        <end position="106"/>
    </location>
</feature>
<gene>
    <name evidence="2" type="ORF">GBA63_18400</name>
</gene>
<reference evidence="2 3" key="1">
    <citation type="submission" date="2019-10" db="EMBL/GenBank/DDBJ databases">
        <title>Rubrobacter sp nov SCSIO 52090 isolated from a deep-sea sediment in the South China Sea.</title>
        <authorList>
            <person name="Chen R.W."/>
        </authorList>
    </citation>
    <scope>NUCLEOTIDE SEQUENCE [LARGE SCALE GENOMIC DNA]</scope>
    <source>
        <strain evidence="2 3">SCSIO 52909</strain>
    </source>
</reference>
<proteinExistence type="predicted"/>
<accession>A0A6G8QD65</accession>
<protein>
    <recommendedName>
        <fullName evidence="1">DUF5615 domain-containing protein</fullName>
    </recommendedName>
</protein>
<evidence type="ECO:0000313" key="2">
    <source>
        <dbReference type="EMBL" id="QIN84393.1"/>
    </source>
</evidence>
<dbReference type="AlphaFoldDB" id="A0A6G8QD65"/>
<name>A0A6G8QD65_9ACTN</name>
<sequence>MRILLDENVDRRLKRDFTGGHEVVTVAEAGWVGKSNGEFLKLAEREFDVLLSTDKGIPHQQNLSGFDLTVLLLRARSNAYEDLAPLMDEVNAALESVESGTVVRISSDR</sequence>
<dbReference type="Pfam" id="PF18480">
    <property type="entry name" value="DUF5615"/>
    <property type="match status" value="1"/>
</dbReference>
<dbReference type="RefSeq" id="WP_166178521.1">
    <property type="nucleotide sequence ID" value="NZ_CP045119.1"/>
</dbReference>
<dbReference type="Proteomes" id="UP000501452">
    <property type="component" value="Chromosome"/>
</dbReference>
<evidence type="ECO:0000259" key="1">
    <source>
        <dbReference type="Pfam" id="PF18480"/>
    </source>
</evidence>
<dbReference type="EMBL" id="CP045119">
    <property type="protein sequence ID" value="QIN84393.1"/>
    <property type="molecule type" value="Genomic_DNA"/>
</dbReference>
<dbReference type="KEGG" id="rub:GBA63_18400"/>
<dbReference type="InterPro" id="IPR041049">
    <property type="entry name" value="DUF5615"/>
</dbReference>
<organism evidence="2 3">
    <name type="scientific">Rubrobacter tropicus</name>
    <dbReference type="NCBI Taxonomy" id="2653851"/>
    <lineage>
        <taxon>Bacteria</taxon>
        <taxon>Bacillati</taxon>
        <taxon>Actinomycetota</taxon>
        <taxon>Rubrobacteria</taxon>
        <taxon>Rubrobacterales</taxon>
        <taxon>Rubrobacteraceae</taxon>
        <taxon>Rubrobacter</taxon>
    </lineage>
</organism>